<dbReference type="EMBL" id="JBHUGD010000003">
    <property type="protein sequence ID" value="MFD1947463.1"/>
    <property type="molecule type" value="Genomic_DNA"/>
</dbReference>
<sequence>MIPKDNRFQSDPDGILADSDHLLDGWQVAAPDPSDRFDVARLTQLLRAHEDAGRGWAGASVDDVLVEVSEQGLRMRENVVVRDPEGTIRAWGSVHDRAAGRMMFVHVVERDLEDKIADSCSRLLFEWAEEQARAVGAARGLETQQIDTGAFAGDQRQADWLSGAGFRKVRSWWQMKRPVEPDEISLVPDPDEWEARGARFRLVDREGGALPDEEDLRAVHDVLEQAFTDHFNSFEETYAEFLHRLREDPGHRWNHWWLAELVDDVPEGLEAPAGRAPAVGALVGTVSESSSGPDASYVSYIGVVDAARGRGVAKGLLNTVIADAARRGRRSVGLEVDADSSTHAHRLYESMGWRTKYVTESWHRHVPVTEPVEESVDE</sequence>
<dbReference type="EC" id="2.3.1.-" evidence="4"/>
<dbReference type="InterPro" id="IPR000182">
    <property type="entry name" value="GNAT_dom"/>
</dbReference>
<evidence type="ECO:0000313" key="4">
    <source>
        <dbReference type="EMBL" id="MFD1947463.1"/>
    </source>
</evidence>
<dbReference type="Gene3D" id="3.40.630.30">
    <property type="match status" value="1"/>
</dbReference>
<name>A0ABW4TNG1_9ACTN</name>
<reference evidence="5" key="1">
    <citation type="journal article" date="2019" name="Int. J. Syst. Evol. Microbiol.">
        <title>The Global Catalogue of Microorganisms (GCM) 10K type strain sequencing project: providing services to taxonomists for standard genome sequencing and annotation.</title>
        <authorList>
            <consortium name="The Broad Institute Genomics Platform"/>
            <consortium name="The Broad Institute Genome Sequencing Center for Infectious Disease"/>
            <person name="Wu L."/>
            <person name="Ma J."/>
        </authorList>
    </citation>
    <scope>NUCLEOTIDE SEQUENCE [LARGE SCALE GENOMIC DNA]</scope>
    <source>
        <strain evidence="5">CGMCC 1.12477</strain>
    </source>
</reference>
<keyword evidence="5" id="KW-1185">Reference proteome</keyword>
<dbReference type="PANTHER" id="PTHR43420">
    <property type="entry name" value="ACETYLTRANSFERASE"/>
    <property type="match status" value="1"/>
</dbReference>
<protein>
    <submittedName>
        <fullName evidence="4">GNAT family N-acetyltransferase</fullName>
        <ecNumber evidence="4">2.3.1.-</ecNumber>
    </submittedName>
</protein>
<feature type="domain" description="N-acetyltransferase" evidence="3">
    <location>
        <begin position="229"/>
        <end position="373"/>
    </location>
</feature>
<evidence type="ECO:0000313" key="5">
    <source>
        <dbReference type="Proteomes" id="UP001597351"/>
    </source>
</evidence>
<keyword evidence="2 4" id="KW-0012">Acyltransferase</keyword>
<evidence type="ECO:0000256" key="1">
    <source>
        <dbReference type="ARBA" id="ARBA00022679"/>
    </source>
</evidence>
<keyword evidence="1 4" id="KW-0808">Transferase</keyword>
<dbReference type="Pfam" id="PF00583">
    <property type="entry name" value="Acetyltransf_1"/>
    <property type="match status" value="1"/>
</dbReference>
<gene>
    <name evidence="4" type="ORF">ACFSDE_11735</name>
</gene>
<comment type="caution">
    <text evidence="4">The sequence shown here is derived from an EMBL/GenBank/DDBJ whole genome shotgun (WGS) entry which is preliminary data.</text>
</comment>
<evidence type="ECO:0000256" key="2">
    <source>
        <dbReference type="ARBA" id="ARBA00023315"/>
    </source>
</evidence>
<evidence type="ECO:0000259" key="3">
    <source>
        <dbReference type="PROSITE" id="PS51186"/>
    </source>
</evidence>
<dbReference type="InterPro" id="IPR050680">
    <property type="entry name" value="YpeA/RimI_acetyltransf"/>
</dbReference>
<dbReference type="GO" id="GO:0016746">
    <property type="term" value="F:acyltransferase activity"/>
    <property type="evidence" value="ECO:0007669"/>
    <property type="project" value="UniProtKB-KW"/>
</dbReference>
<dbReference type="PROSITE" id="PS51186">
    <property type="entry name" value="GNAT"/>
    <property type="match status" value="1"/>
</dbReference>
<dbReference type="InterPro" id="IPR016181">
    <property type="entry name" value="Acyl_CoA_acyltransferase"/>
</dbReference>
<dbReference type="CDD" id="cd04301">
    <property type="entry name" value="NAT_SF"/>
    <property type="match status" value="1"/>
</dbReference>
<dbReference type="SUPFAM" id="SSF55729">
    <property type="entry name" value="Acyl-CoA N-acyltransferases (Nat)"/>
    <property type="match status" value="1"/>
</dbReference>
<accession>A0ABW4TNG1</accession>
<dbReference type="RefSeq" id="WP_343918590.1">
    <property type="nucleotide sequence ID" value="NZ_BAAAJT010000002.1"/>
</dbReference>
<proteinExistence type="predicted"/>
<dbReference type="Proteomes" id="UP001597351">
    <property type="component" value="Unassembled WGS sequence"/>
</dbReference>
<organism evidence="4 5">
    <name type="scientific">Nocardioides aestuarii</name>
    <dbReference type="NCBI Taxonomy" id="252231"/>
    <lineage>
        <taxon>Bacteria</taxon>
        <taxon>Bacillati</taxon>
        <taxon>Actinomycetota</taxon>
        <taxon>Actinomycetes</taxon>
        <taxon>Propionibacteriales</taxon>
        <taxon>Nocardioidaceae</taxon>
        <taxon>Nocardioides</taxon>
    </lineage>
</organism>